<sequence>MQFIEKSIREYLDALTHVHGEAYTKKAVVDHRGGAQIFVKYPGHAEGMLVNLGTLELMTRNLLERAAQAA</sequence>
<evidence type="ECO:0000313" key="1">
    <source>
        <dbReference type="EMBL" id="TLS67602.1"/>
    </source>
</evidence>
<dbReference type="Proteomes" id="UP000306585">
    <property type="component" value="Unassembled WGS sequence"/>
</dbReference>
<dbReference type="EMBL" id="VBRY01000005">
    <property type="protein sequence ID" value="TLS67602.1"/>
    <property type="molecule type" value="Genomic_DNA"/>
</dbReference>
<evidence type="ECO:0000313" key="2">
    <source>
        <dbReference type="Proteomes" id="UP000306585"/>
    </source>
</evidence>
<organism evidence="1 2">
    <name type="scientific">Mariprofundus erugo</name>
    <dbReference type="NCBI Taxonomy" id="2528639"/>
    <lineage>
        <taxon>Bacteria</taxon>
        <taxon>Pseudomonadati</taxon>
        <taxon>Pseudomonadota</taxon>
        <taxon>Candidatius Mariprofundia</taxon>
        <taxon>Mariprofundales</taxon>
        <taxon>Mariprofundaceae</taxon>
        <taxon>Mariprofundus</taxon>
    </lineage>
</organism>
<protein>
    <submittedName>
        <fullName evidence="1">Uncharacterized protein</fullName>
    </submittedName>
</protein>
<dbReference type="RefSeq" id="WP_138239035.1">
    <property type="nucleotide sequence ID" value="NZ_VBRY01000005.1"/>
</dbReference>
<proteinExistence type="predicted"/>
<gene>
    <name evidence="1" type="ORF">FEF65_06730</name>
</gene>
<accession>A0A5R9GU71</accession>
<reference evidence="1 2" key="1">
    <citation type="journal article" date="2019" name="Appl. Environ. Microbiol.">
        <title>Environmental Evidence and Genomic Insight of Iron-oxidizing Bacteria Preference Towards More Corrosion Resistant Stainless Steel at Higher Salinities.</title>
        <authorList>
            <person name="Garrison C.E."/>
            <person name="Price K.A."/>
            <person name="Field E.K."/>
        </authorList>
    </citation>
    <scope>NUCLEOTIDE SEQUENCE [LARGE SCALE GENOMIC DNA]</scope>
    <source>
        <strain evidence="1 2">P3</strain>
    </source>
</reference>
<dbReference type="OrthoDB" id="9935304at2"/>
<keyword evidence="2" id="KW-1185">Reference proteome</keyword>
<dbReference type="AlphaFoldDB" id="A0A5R9GU71"/>
<name>A0A5R9GU71_9PROT</name>
<comment type="caution">
    <text evidence="1">The sequence shown here is derived from an EMBL/GenBank/DDBJ whole genome shotgun (WGS) entry which is preliminary data.</text>
</comment>